<dbReference type="OrthoDB" id="2340858at2759"/>
<dbReference type="EMBL" id="KN832970">
    <property type="protein sequence ID" value="KIM92389.1"/>
    <property type="molecule type" value="Genomic_DNA"/>
</dbReference>
<dbReference type="HOGENOM" id="CLU_024806_0_0_1"/>
<reference evidence="2" key="2">
    <citation type="submission" date="2015-01" db="EMBL/GenBank/DDBJ databases">
        <title>Evolutionary Origins and Diversification of the Mycorrhizal Mutualists.</title>
        <authorList>
            <consortium name="DOE Joint Genome Institute"/>
            <consortium name="Mycorrhizal Genomics Consortium"/>
            <person name="Kohler A."/>
            <person name="Kuo A."/>
            <person name="Nagy L.G."/>
            <person name="Floudas D."/>
            <person name="Copeland A."/>
            <person name="Barry K.W."/>
            <person name="Cichocki N."/>
            <person name="Veneault-Fourrey C."/>
            <person name="LaButti K."/>
            <person name="Lindquist E.A."/>
            <person name="Lipzen A."/>
            <person name="Lundell T."/>
            <person name="Morin E."/>
            <person name="Murat C."/>
            <person name="Riley R."/>
            <person name="Ohm R."/>
            <person name="Sun H."/>
            <person name="Tunlid A."/>
            <person name="Henrissat B."/>
            <person name="Grigoriev I.V."/>
            <person name="Hibbett D.S."/>
            <person name="Martin F."/>
        </authorList>
    </citation>
    <scope>NUCLEOTIDE SEQUENCE [LARGE SCALE GENOMIC DNA]</scope>
    <source>
        <strain evidence="2">F 1598</strain>
    </source>
</reference>
<dbReference type="AlphaFoldDB" id="A0A0C3GLC7"/>
<sequence length="442" mass="51248">MKDEESEWRNTQPLAGLADQDGMNHDETADMDDDILPGCYVLEIAVSRLWVRADYIRLFNFFQAYYDEYVKLWIEYQARVSGFTTPLVAAQLKKKPFIWFYKAEYHLFVDEGVYKLPYENKEGVPPRPIPHGTLLYVTSPAADRWSRMNKTTRRVVVIMNPWGRKEMMRAAHLSPLKNITETQVNETFDLLGPTPRLCFNSSSYELAEYQSAVNEVIENEVIEEIAANQIRKLMKKVSWLSMDAVSHIKYVFSAAESGMMMFIVEPLWLQSLMPSSRDFRLSSGTYIEANRFASIISISRRCDGRFLELVPTVTLEELQHQWYSSHINPALETCRQEVSNRLEVNIHPNSTLEYTGNGLQSIEPNIFYVPEEATNQKALDFVHFARWPPLHLPYSFPPKDQWRFVFIIPPNMTLTVPRPWKLDLRNLSPHLAVVDVDPAQVQ</sequence>
<name>A0A0C3GLC7_PILCF</name>
<organism evidence="1 2">
    <name type="scientific">Piloderma croceum (strain F 1598)</name>
    <dbReference type="NCBI Taxonomy" id="765440"/>
    <lineage>
        <taxon>Eukaryota</taxon>
        <taxon>Fungi</taxon>
        <taxon>Dikarya</taxon>
        <taxon>Basidiomycota</taxon>
        <taxon>Agaricomycotina</taxon>
        <taxon>Agaricomycetes</taxon>
        <taxon>Agaricomycetidae</taxon>
        <taxon>Atheliales</taxon>
        <taxon>Atheliaceae</taxon>
        <taxon>Piloderma</taxon>
    </lineage>
</organism>
<protein>
    <submittedName>
        <fullName evidence="1">Uncharacterized protein</fullName>
    </submittedName>
</protein>
<gene>
    <name evidence="1" type="ORF">PILCRDRAFT_432</name>
</gene>
<keyword evidence="2" id="KW-1185">Reference proteome</keyword>
<reference evidence="1 2" key="1">
    <citation type="submission" date="2014-04" db="EMBL/GenBank/DDBJ databases">
        <authorList>
            <consortium name="DOE Joint Genome Institute"/>
            <person name="Kuo A."/>
            <person name="Tarkka M."/>
            <person name="Buscot F."/>
            <person name="Kohler A."/>
            <person name="Nagy L.G."/>
            <person name="Floudas D."/>
            <person name="Copeland A."/>
            <person name="Barry K.W."/>
            <person name="Cichocki N."/>
            <person name="Veneault-Fourrey C."/>
            <person name="LaButti K."/>
            <person name="Lindquist E.A."/>
            <person name="Lipzen A."/>
            <person name="Lundell T."/>
            <person name="Morin E."/>
            <person name="Murat C."/>
            <person name="Sun H."/>
            <person name="Tunlid A."/>
            <person name="Henrissat B."/>
            <person name="Grigoriev I.V."/>
            <person name="Hibbett D.S."/>
            <person name="Martin F."/>
            <person name="Nordberg H.P."/>
            <person name="Cantor M.N."/>
            <person name="Hua S.X."/>
        </authorList>
    </citation>
    <scope>NUCLEOTIDE SEQUENCE [LARGE SCALE GENOMIC DNA]</scope>
    <source>
        <strain evidence="1 2">F 1598</strain>
    </source>
</reference>
<accession>A0A0C3GLC7</accession>
<proteinExistence type="predicted"/>
<evidence type="ECO:0000313" key="1">
    <source>
        <dbReference type="EMBL" id="KIM92389.1"/>
    </source>
</evidence>
<dbReference type="InParanoid" id="A0A0C3GLC7"/>
<evidence type="ECO:0000313" key="2">
    <source>
        <dbReference type="Proteomes" id="UP000054166"/>
    </source>
</evidence>
<dbReference type="Proteomes" id="UP000054166">
    <property type="component" value="Unassembled WGS sequence"/>
</dbReference>